<gene>
    <name evidence="2" type="ORF">IU459_28750</name>
</gene>
<accession>A0ABS0CY13</accession>
<feature type="domain" description="Saccharopine dehydrogenase NADP binding" evidence="1">
    <location>
        <begin position="22"/>
        <end position="147"/>
    </location>
</feature>
<evidence type="ECO:0000313" key="3">
    <source>
        <dbReference type="Proteomes" id="UP000702209"/>
    </source>
</evidence>
<evidence type="ECO:0000313" key="2">
    <source>
        <dbReference type="EMBL" id="MBF6301497.1"/>
    </source>
</evidence>
<dbReference type="SUPFAM" id="SSF51735">
    <property type="entry name" value="NAD(P)-binding Rossmann-fold domains"/>
    <property type="match status" value="1"/>
</dbReference>
<dbReference type="InterPro" id="IPR036291">
    <property type="entry name" value="NAD(P)-bd_dom_sf"/>
</dbReference>
<organism evidence="2 3">
    <name type="scientific">Nocardia amamiensis</name>
    <dbReference type="NCBI Taxonomy" id="404578"/>
    <lineage>
        <taxon>Bacteria</taxon>
        <taxon>Bacillati</taxon>
        <taxon>Actinomycetota</taxon>
        <taxon>Actinomycetes</taxon>
        <taxon>Mycobacteriales</taxon>
        <taxon>Nocardiaceae</taxon>
        <taxon>Nocardia</taxon>
    </lineage>
</organism>
<dbReference type="EMBL" id="JADLQX010000028">
    <property type="protein sequence ID" value="MBF6301497.1"/>
    <property type="molecule type" value="Genomic_DNA"/>
</dbReference>
<dbReference type="PANTHER" id="PTHR43796:SF2">
    <property type="entry name" value="CARBOXYNORSPERMIDINE SYNTHASE"/>
    <property type="match status" value="1"/>
</dbReference>
<protein>
    <submittedName>
        <fullName evidence="2">Saccharopine dehydrogenase NADP-binding domain-containing protein</fullName>
    </submittedName>
</protein>
<dbReference type="InterPro" id="IPR005097">
    <property type="entry name" value="Sacchrp_dh_NADP-bd"/>
</dbReference>
<proteinExistence type="predicted"/>
<dbReference type="Gene3D" id="3.40.50.720">
    <property type="entry name" value="NAD(P)-binding Rossmann-like Domain"/>
    <property type="match status" value="1"/>
</dbReference>
<evidence type="ECO:0000259" key="1">
    <source>
        <dbReference type="Pfam" id="PF03435"/>
    </source>
</evidence>
<dbReference type="Gene3D" id="3.30.360.10">
    <property type="entry name" value="Dihydrodipicolinate Reductase, domain 2"/>
    <property type="match status" value="1"/>
</dbReference>
<dbReference type="Proteomes" id="UP000702209">
    <property type="component" value="Unassembled WGS sequence"/>
</dbReference>
<dbReference type="PANTHER" id="PTHR43796">
    <property type="entry name" value="CARBOXYNORSPERMIDINE SYNTHASE"/>
    <property type="match status" value="1"/>
</dbReference>
<sequence length="425" mass="44646">MAGAAGHEWCVGNPKEDVVRVLALGGAGAMGRAGLRLAATLPGVTEVVVADRDFNAAHAVSEELTGLGAIVRPRRVDVTESDDLDEALRDADVVLNTVGPYYHFGPTVLQAAIRARTDYLDICDDWEPTLRMLELDALAREAGVCAIIGMGASPGVSNLLAALAARAVDRIENVYTAWPVDVADELDTTEAVGAAGEPSAAAVHWMQQISGTITVVRGGRITQEAPLRPVPLALPGGRCGTAYTVGHPEPVTFQRTLSPSGEAATLMIVTPGTAAYLDVLRTDIDKGALTNESAARDLAEPTLRRALRSAKRATTFRSHGTLPLFFAAITGAVGPERHTVLAHLIETAETAALTGDMARFTGIPLALSLSQLADRTAVRPGVHPPEAIIDPERFFTDLGAHLGLDETTHVVSIEQAPSATLAGHR</sequence>
<name>A0ABS0CY13_9NOCA</name>
<keyword evidence="3" id="KW-1185">Reference proteome</keyword>
<reference evidence="2 3" key="1">
    <citation type="submission" date="2020-10" db="EMBL/GenBank/DDBJ databases">
        <title>Identification of Nocardia species via Next-generation sequencing and recognition of intraspecies genetic diversity.</title>
        <authorList>
            <person name="Li P."/>
            <person name="Li P."/>
            <person name="Lu B."/>
        </authorList>
    </citation>
    <scope>NUCLEOTIDE SEQUENCE [LARGE SCALE GENOMIC DNA]</scope>
    <source>
        <strain evidence="2 3">BJ06-0157</strain>
    </source>
</reference>
<comment type="caution">
    <text evidence="2">The sequence shown here is derived from an EMBL/GenBank/DDBJ whole genome shotgun (WGS) entry which is preliminary data.</text>
</comment>
<dbReference type="Pfam" id="PF03435">
    <property type="entry name" value="Sacchrp_dh_NADP"/>
    <property type="match status" value="1"/>
</dbReference>